<dbReference type="Proteomes" id="UP000733379">
    <property type="component" value="Unassembled WGS sequence"/>
</dbReference>
<sequence length="187" mass="18917">MMLLTRAGDTSRDRIRGSLAGILCGLVAIAAHGFEGMLPHSSALVLLLLVSGAVGAAVGSPSGRGRAALFGLLAAGQLVEHAALTATAGAHDMHSTVEGAGRGGLLMLTAHGIATLACALLIFAVERFYAAVSRVARTMLAEFGPLPPADDRLARIPRAVVRRPNSALLSAISPRGPPAMSAALALS</sequence>
<keyword evidence="1" id="KW-0812">Transmembrane</keyword>
<evidence type="ECO:0000313" key="2">
    <source>
        <dbReference type="EMBL" id="MBU3060436.1"/>
    </source>
</evidence>
<keyword evidence="1" id="KW-0472">Membrane</keyword>
<proteinExistence type="predicted"/>
<comment type="caution">
    <text evidence="2">The sequence shown here is derived from an EMBL/GenBank/DDBJ whole genome shotgun (WGS) entry which is preliminary data.</text>
</comment>
<dbReference type="EMBL" id="JAHKNI010000001">
    <property type="protein sequence ID" value="MBU3060436.1"/>
    <property type="molecule type" value="Genomic_DNA"/>
</dbReference>
<feature type="transmembrane region" description="Helical" evidence="1">
    <location>
        <begin position="104"/>
        <end position="125"/>
    </location>
</feature>
<evidence type="ECO:0000256" key="1">
    <source>
        <dbReference type="SAM" id="Phobius"/>
    </source>
</evidence>
<reference evidence="2 3" key="1">
    <citation type="submission" date="2021-06" db="EMBL/GenBank/DDBJ databases">
        <title>Actinomycetes sequencing.</title>
        <authorList>
            <person name="Shan Q."/>
        </authorList>
    </citation>
    <scope>NUCLEOTIDE SEQUENCE [LARGE SCALE GENOMIC DNA]</scope>
    <source>
        <strain evidence="2 3">NEAU-G5</strain>
    </source>
</reference>
<feature type="transmembrane region" description="Helical" evidence="1">
    <location>
        <begin position="43"/>
        <end position="60"/>
    </location>
</feature>
<feature type="transmembrane region" description="Helical" evidence="1">
    <location>
        <begin position="67"/>
        <end position="84"/>
    </location>
</feature>
<organism evidence="2 3">
    <name type="scientific">Nocardia albiluteola</name>
    <dbReference type="NCBI Taxonomy" id="2842303"/>
    <lineage>
        <taxon>Bacteria</taxon>
        <taxon>Bacillati</taxon>
        <taxon>Actinomycetota</taxon>
        <taxon>Actinomycetes</taxon>
        <taxon>Mycobacteriales</taxon>
        <taxon>Nocardiaceae</taxon>
        <taxon>Nocardia</taxon>
    </lineage>
</organism>
<gene>
    <name evidence="2" type="ORF">KO481_02725</name>
</gene>
<evidence type="ECO:0008006" key="4">
    <source>
        <dbReference type="Google" id="ProtNLM"/>
    </source>
</evidence>
<accession>A0ABS6ASC2</accession>
<evidence type="ECO:0000313" key="3">
    <source>
        <dbReference type="Proteomes" id="UP000733379"/>
    </source>
</evidence>
<name>A0ABS6ASC2_9NOCA</name>
<keyword evidence="3" id="KW-1185">Reference proteome</keyword>
<keyword evidence="1" id="KW-1133">Transmembrane helix</keyword>
<protein>
    <recommendedName>
        <fullName evidence="4">MFS transporter</fullName>
    </recommendedName>
</protein>
<dbReference type="RefSeq" id="WP_215915304.1">
    <property type="nucleotide sequence ID" value="NZ_JAHKNI010000001.1"/>
</dbReference>